<dbReference type="KEGG" id="halt:IM660_04610"/>
<evidence type="ECO:0008006" key="4">
    <source>
        <dbReference type="Google" id="ProtNLM"/>
    </source>
</evidence>
<proteinExistence type="predicted"/>
<dbReference type="EMBL" id="CP063169">
    <property type="protein sequence ID" value="QOR71577.1"/>
    <property type="molecule type" value="Genomic_DNA"/>
</dbReference>
<evidence type="ECO:0000256" key="1">
    <source>
        <dbReference type="SAM" id="MobiDB-lite"/>
    </source>
</evidence>
<sequence>MPRKQPPELGPDSTGADEPSADPRPGARFAGAGLDDFEALADHVTEVTRGVMMGRPMLRFEGTMIACLDDGMLGIRLGQGSAAFAEAMELPGATRFAPGRGSKEFKDWAAIPAALSGEWAYFVAAAIEAHRA</sequence>
<dbReference type="SUPFAM" id="SSF159894">
    <property type="entry name" value="YgaC/TfoX-N like"/>
    <property type="match status" value="1"/>
</dbReference>
<dbReference type="AlphaFoldDB" id="A0A7M1SX15"/>
<reference evidence="2 3" key="1">
    <citation type="submission" date="2020-10" db="EMBL/GenBank/DDBJ databases">
        <title>Haloactinobacterium sp. RN3S43, a bacterium isolated from saline soil.</title>
        <authorList>
            <person name="Sun J.-Q."/>
        </authorList>
    </citation>
    <scope>NUCLEOTIDE SEQUENCE [LARGE SCALE GENOMIC DNA]</scope>
    <source>
        <strain evidence="2 3">RN3S43</strain>
    </source>
</reference>
<gene>
    <name evidence="2" type="ORF">IM660_04610</name>
</gene>
<evidence type="ECO:0000313" key="3">
    <source>
        <dbReference type="Proteomes" id="UP000593758"/>
    </source>
</evidence>
<protein>
    <recommendedName>
        <fullName evidence="4">TfoX N-terminal domain-containing protein</fullName>
    </recommendedName>
</protein>
<dbReference type="Proteomes" id="UP000593758">
    <property type="component" value="Chromosome"/>
</dbReference>
<name>A0A7M1SX15_9MICO</name>
<organism evidence="2 3">
    <name type="scientific">Ruania alkalisoli</name>
    <dbReference type="NCBI Taxonomy" id="2779775"/>
    <lineage>
        <taxon>Bacteria</taxon>
        <taxon>Bacillati</taxon>
        <taxon>Actinomycetota</taxon>
        <taxon>Actinomycetes</taxon>
        <taxon>Micrococcales</taxon>
        <taxon>Ruaniaceae</taxon>
        <taxon>Ruania</taxon>
    </lineage>
</organism>
<dbReference type="RefSeq" id="WP_193498233.1">
    <property type="nucleotide sequence ID" value="NZ_CP063169.1"/>
</dbReference>
<accession>A0A7M1SX15</accession>
<feature type="region of interest" description="Disordered" evidence="1">
    <location>
        <begin position="1"/>
        <end position="29"/>
    </location>
</feature>
<keyword evidence="3" id="KW-1185">Reference proteome</keyword>
<evidence type="ECO:0000313" key="2">
    <source>
        <dbReference type="EMBL" id="QOR71577.1"/>
    </source>
</evidence>